<keyword evidence="2" id="KW-0472">Membrane</keyword>
<proteinExistence type="predicted"/>
<dbReference type="AlphaFoldDB" id="A0A3N8QCD7"/>
<evidence type="ECO:0000256" key="2">
    <source>
        <dbReference type="SAM" id="Phobius"/>
    </source>
</evidence>
<evidence type="ECO:0000313" key="4">
    <source>
        <dbReference type="EMBL" id="RQT21291.1"/>
    </source>
</evidence>
<gene>
    <name evidence="4" type="ORF">DF051_00085</name>
</gene>
<dbReference type="Proteomes" id="UP000277921">
    <property type="component" value="Unassembled WGS sequence"/>
</dbReference>
<sequence>MSIARHASNRMAGPGRASPRRQRGSVVVTAAVWILLSMVILGSVDIGNVFFTRRDMQRVADLAALAAVQKLDDTCANVTSVATSNATTNGFTLDGSGTTSLSAECGYWAPSATGTASSFYSAKSTVPLATQLNAVRVTVSKTLPYFFFGPTRTVTATSTAKATNIDTFSIGATLAAVGGVGCSGAPSGNPGLVNALLGSLLQGQGGTPLNLNLVSYQGLACANVKLGDIAVALQSLSVGNGTIGGLVNANASVGTLLNAMVAAVNKTTTLGTTLQTSATGALTTLANLNLLSNTALKVASLTGQGATSLLTLGLANTQAAADATVNVLDLVMAMAQISQAGKPGVVIGANVPLTLPNGNSVSIVQLQAQVISPPTIAVGEGGKDKNGAWRTVATNAQVGLYLVVNLGVNPLPVVVSANVYLPLYVQLGAGSATLLSTNCLTSPNSATITAQPSVANLCIGQPPLTAGNLLNLPANYSCSTPAKVLDVLVLAGAVEVSATVSNVSVNLAGSPATNTFYGRGGSDPSYYWTTNTNALGSAVNNALTGLQNAQITPTVSLLFGIVTVTIPPNFISSLLSVLTTVLSPLLTALDGIIDPLLDLLGVQLGAATVHQMSLTCGVAQTVSN</sequence>
<feature type="region of interest" description="Disordered" evidence="1">
    <location>
        <begin position="1"/>
        <end position="20"/>
    </location>
</feature>
<name>A0A3N8QCD7_9BURK</name>
<evidence type="ECO:0000256" key="1">
    <source>
        <dbReference type="SAM" id="MobiDB-lite"/>
    </source>
</evidence>
<dbReference type="EMBL" id="QTQV01000001">
    <property type="protein sequence ID" value="RQT21291.1"/>
    <property type="molecule type" value="Genomic_DNA"/>
</dbReference>
<accession>A0A3N8QCD7</accession>
<protein>
    <recommendedName>
        <fullName evidence="3">DUF2134 domain-containing protein</fullName>
    </recommendedName>
</protein>
<evidence type="ECO:0000259" key="3">
    <source>
        <dbReference type="Pfam" id="PF09977"/>
    </source>
</evidence>
<feature type="transmembrane region" description="Helical" evidence="2">
    <location>
        <begin position="26"/>
        <end position="51"/>
    </location>
</feature>
<keyword evidence="2" id="KW-1133">Transmembrane helix</keyword>
<reference evidence="4 5" key="1">
    <citation type="submission" date="2018-08" db="EMBL/GenBank/DDBJ databases">
        <title>Comparative analysis of Burkholderia isolates from Puerto Rico.</title>
        <authorList>
            <person name="Hall C."/>
            <person name="Sahl J."/>
            <person name="Wagner D."/>
        </authorList>
    </citation>
    <scope>NUCLEOTIDE SEQUENCE [LARGE SCALE GENOMIC DNA]</scope>
    <source>
        <strain evidence="4 5">Bp9025</strain>
    </source>
</reference>
<organism evidence="4 5">
    <name type="scientific">Burkholderia contaminans</name>
    <dbReference type="NCBI Taxonomy" id="488447"/>
    <lineage>
        <taxon>Bacteria</taxon>
        <taxon>Pseudomonadati</taxon>
        <taxon>Pseudomonadota</taxon>
        <taxon>Betaproteobacteria</taxon>
        <taxon>Burkholderiales</taxon>
        <taxon>Burkholderiaceae</taxon>
        <taxon>Burkholderia</taxon>
        <taxon>Burkholderia cepacia complex</taxon>
    </lineage>
</organism>
<dbReference type="InterPro" id="IPR018705">
    <property type="entry name" value="DUF2134_membrane"/>
</dbReference>
<evidence type="ECO:0000313" key="5">
    <source>
        <dbReference type="Proteomes" id="UP000277921"/>
    </source>
</evidence>
<dbReference type="Pfam" id="PF09977">
    <property type="entry name" value="Tad_C"/>
    <property type="match status" value="1"/>
</dbReference>
<keyword evidence="2" id="KW-0812">Transmembrane</keyword>
<dbReference type="RefSeq" id="WP_124575688.1">
    <property type="nucleotide sequence ID" value="NZ_QTQV01000001.1"/>
</dbReference>
<comment type="caution">
    <text evidence="4">The sequence shown here is derived from an EMBL/GenBank/DDBJ whole genome shotgun (WGS) entry which is preliminary data.</text>
</comment>
<feature type="domain" description="DUF2134" evidence="3">
    <location>
        <begin position="66"/>
        <end position="160"/>
    </location>
</feature>